<evidence type="ECO:0000256" key="1">
    <source>
        <dbReference type="SAM" id="MobiDB-lite"/>
    </source>
</evidence>
<dbReference type="OrthoDB" id="2537480at2759"/>
<name>A0A5N6KXZ5_9ROSI</name>
<proteinExistence type="predicted"/>
<keyword evidence="2" id="KW-0732">Signal</keyword>
<evidence type="ECO:0000313" key="4">
    <source>
        <dbReference type="Proteomes" id="UP000327013"/>
    </source>
</evidence>
<feature type="chain" id="PRO_5024322752" description="Transglycosylase SLT domain-containing protein" evidence="2">
    <location>
        <begin position="21"/>
        <end position="234"/>
    </location>
</feature>
<dbReference type="InterPro" id="IPR023346">
    <property type="entry name" value="Lysozyme-like_dom_sf"/>
</dbReference>
<dbReference type="Gene3D" id="1.10.530.10">
    <property type="match status" value="1"/>
</dbReference>
<reference evidence="3 4" key="1">
    <citation type="submission" date="2019-06" db="EMBL/GenBank/DDBJ databases">
        <title>A chromosomal-level reference genome of Carpinus fangiana (Coryloideae, Betulaceae).</title>
        <authorList>
            <person name="Yang X."/>
            <person name="Wang Z."/>
            <person name="Zhang L."/>
            <person name="Hao G."/>
            <person name="Liu J."/>
            <person name="Yang Y."/>
        </authorList>
    </citation>
    <scope>NUCLEOTIDE SEQUENCE [LARGE SCALE GENOMIC DNA]</scope>
    <source>
        <strain evidence="3">Cfa_2016G</strain>
        <tissue evidence="3">Leaf</tissue>
    </source>
</reference>
<protein>
    <recommendedName>
        <fullName evidence="5">Transglycosylase SLT domain-containing protein</fullName>
    </recommendedName>
</protein>
<evidence type="ECO:0000313" key="3">
    <source>
        <dbReference type="EMBL" id="KAB8360678.1"/>
    </source>
</evidence>
<dbReference type="AlphaFoldDB" id="A0A5N6KXZ5"/>
<dbReference type="Proteomes" id="UP000327013">
    <property type="component" value="Unassembled WGS sequence"/>
</dbReference>
<gene>
    <name evidence="3" type="ORF">FH972_024415</name>
</gene>
<feature type="region of interest" description="Disordered" evidence="1">
    <location>
        <begin position="25"/>
        <end position="53"/>
    </location>
</feature>
<evidence type="ECO:0008006" key="5">
    <source>
        <dbReference type="Google" id="ProtNLM"/>
    </source>
</evidence>
<comment type="caution">
    <text evidence="3">The sequence shown here is derived from an EMBL/GenBank/DDBJ whole genome shotgun (WGS) entry which is preliminary data.</text>
</comment>
<evidence type="ECO:0000256" key="2">
    <source>
        <dbReference type="SAM" id="SignalP"/>
    </source>
</evidence>
<accession>A0A5N6KXZ5</accession>
<sequence>MHSTFTTATALAVIARIAAAQTAPGAVGATPDVEQGSGPNGSEEWLNTGVDGDGWAPPFLSQDDVVTISLDDFYANAGTACQQYDGNFQSAASSVGVRAEFLAFIAMQESSCDAGEGGPTPGLLQVACENYPDGSCDNKSVQDNVNAGAQVLKNGLDNAGGNIIQALGEYNGWFTGLTQGYPCSSEGQSNGSPQNLDYLQQVLNGWFQGELVYDHVQDFGTYQCSGSCDNGSLC</sequence>
<feature type="signal peptide" evidence="2">
    <location>
        <begin position="1"/>
        <end position="20"/>
    </location>
</feature>
<dbReference type="SUPFAM" id="SSF53955">
    <property type="entry name" value="Lysozyme-like"/>
    <property type="match status" value="1"/>
</dbReference>
<dbReference type="EMBL" id="VIBQ01000017">
    <property type="protein sequence ID" value="KAB8360678.1"/>
    <property type="molecule type" value="Genomic_DNA"/>
</dbReference>
<organism evidence="3 4">
    <name type="scientific">Carpinus fangiana</name>
    <dbReference type="NCBI Taxonomy" id="176857"/>
    <lineage>
        <taxon>Eukaryota</taxon>
        <taxon>Viridiplantae</taxon>
        <taxon>Streptophyta</taxon>
        <taxon>Embryophyta</taxon>
        <taxon>Tracheophyta</taxon>
        <taxon>Spermatophyta</taxon>
        <taxon>Magnoliopsida</taxon>
        <taxon>eudicotyledons</taxon>
        <taxon>Gunneridae</taxon>
        <taxon>Pentapetalae</taxon>
        <taxon>rosids</taxon>
        <taxon>fabids</taxon>
        <taxon>Fagales</taxon>
        <taxon>Betulaceae</taxon>
        <taxon>Carpinus</taxon>
    </lineage>
</organism>
<keyword evidence="4" id="KW-1185">Reference proteome</keyword>